<organism evidence="2 3">
    <name type="scientific">Leptospira kmetyi</name>
    <dbReference type="NCBI Taxonomy" id="408139"/>
    <lineage>
        <taxon>Bacteria</taxon>
        <taxon>Pseudomonadati</taxon>
        <taxon>Spirochaetota</taxon>
        <taxon>Spirochaetia</taxon>
        <taxon>Leptospirales</taxon>
        <taxon>Leptospiraceae</taxon>
        <taxon>Leptospira</taxon>
    </lineage>
</organism>
<proteinExistence type="predicted"/>
<accession>A0ABX4N4R1</accession>
<keyword evidence="3" id="KW-1185">Reference proteome</keyword>
<evidence type="ECO:0000313" key="2">
    <source>
        <dbReference type="EMBL" id="PJZ28311.1"/>
    </source>
</evidence>
<protein>
    <recommendedName>
        <fullName evidence="1">HNH nuclease domain-containing protein</fullName>
    </recommendedName>
</protein>
<dbReference type="Proteomes" id="UP000231919">
    <property type="component" value="Unassembled WGS sequence"/>
</dbReference>
<dbReference type="Pfam" id="PF01844">
    <property type="entry name" value="HNH"/>
    <property type="match status" value="1"/>
</dbReference>
<reference evidence="2 3" key="1">
    <citation type="submission" date="2017-07" db="EMBL/GenBank/DDBJ databases">
        <title>Leptospira spp. isolated from tropical soils.</title>
        <authorList>
            <person name="Thibeaux R."/>
            <person name="Iraola G."/>
            <person name="Ferres I."/>
            <person name="Bierque E."/>
            <person name="Girault D."/>
            <person name="Soupe-Gilbert M.-E."/>
            <person name="Picardeau M."/>
            <person name="Goarant C."/>
        </authorList>
    </citation>
    <scope>NUCLEOTIDE SEQUENCE [LARGE SCALE GENOMIC DNA]</scope>
    <source>
        <strain evidence="2 3">JW2-C-B1</strain>
    </source>
</reference>
<dbReference type="InterPro" id="IPR003615">
    <property type="entry name" value="HNH_nuc"/>
</dbReference>
<comment type="caution">
    <text evidence="2">The sequence shown here is derived from an EMBL/GenBank/DDBJ whole genome shotgun (WGS) entry which is preliminary data.</text>
</comment>
<name>A0ABX4N4R1_9LEPT</name>
<dbReference type="CDD" id="cd00085">
    <property type="entry name" value="HNHc"/>
    <property type="match status" value="1"/>
</dbReference>
<dbReference type="PANTHER" id="PTHR33877">
    <property type="entry name" value="SLL1193 PROTEIN"/>
    <property type="match status" value="1"/>
</dbReference>
<feature type="domain" description="HNH nuclease" evidence="1">
    <location>
        <begin position="111"/>
        <end position="169"/>
    </location>
</feature>
<dbReference type="SMART" id="SM00507">
    <property type="entry name" value="HNHc"/>
    <property type="match status" value="1"/>
</dbReference>
<dbReference type="Gene3D" id="1.10.30.50">
    <property type="match status" value="1"/>
</dbReference>
<sequence>MSNNFLIEILENVMKLNKFLKEKYKEAILFNIQQIREKNAFILTHASCIAETLNAPNSKRFFSLNLYSEFLTEYYIEKEALKMHHNEFLNLLRNKYSYMEKVYKQRTFPPSLRDHIFLRDRFCCQQCGISKESAIAYGFHLEVDHIKEWVDGGETCFSNGQTICSKCNKGKHYAKKQRDTSKKKRKLIKT</sequence>
<dbReference type="PANTHER" id="PTHR33877:SF2">
    <property type="entry name" value="OS07G0170200 PROTEIN"/>
    <property type="match status" value="1"/>
</dbReference>
<dbReference type="EMBL" id="NPDP01000042">
    <property type="protein sequence ID" value="PJZ28311.1"/>
    <property type="molecule type" value="Genomic_DNA"/>
</dbReference>
<evidence type="ECO:0000259" key="1">
    <source>
        <dbReference type="SMART" id="SM00507"/>
    </source>
</evidence>
<dbReference type="InterPro" id="IPR002711">
    <property type="entry name" value="HNH"/>
</dbReference>
<gene>
    <name evidence="2" type="ORF">CH378_18485</name>
</gene>
<evidence type="ECO:0000313" key="3">
    <source>
        <dbReference type="Proteomes" id="UP000231919"/>
    </source>
</evidence>
<dbReference type="InterPro" id="IPR052892">
    <property type="entry name" value="NA-targeting_endonuclease"/>
</dbReference>